<organism evidence="2">
    <name type="scientific">marine sediment metagenome</name>
    <dbReference type="NCBI Taxonomy" id="412755"/>
    <lineage>
        <taxon>unclassified sequences</taxon>
        <taxon>metagenomes</taxon>
        <taxon>ecological metagenomes</taxon>
    </lineage>
</organism>
<protein>
    <recommendedName>
        <fullName evidence="1">Transposase (putative) YhgA-like domain-containing protein</fullName>
    </recommendedName>
</protein>
<dbReference type="InterPro" id="IPR006842">
    <property type="entry name" value="Transposase_31"/>
</dbReference>
<proteinExistence type="predicted"/>
<dbReference type="Pfam" id="PF04754">
    <property type="entry name" value="Transposase_31"/>
    <property type="match status" value="1"/>
</dbReference>
<dbReference type="PANTHER" id="PTHR34611">
    <property type="match status" value="1"/>
</dbReference>
<reference evidence="2" key="1">
    <citation type="journal article" date="2014" name="Front. Microbiol.">
        <title>High frequency of phylogenetically diverse reductive dehalogenase-homologous genes in deep subseafloor sedimentary metagenomes.</title>
        <authorList>
            <person name="Kawai M."/>
            <person name="Futagami T."/>
            <person name="Toyoda A."/>
            <person name="Takaki Y."/>
            <person name="Nishi S."/>
            <person name="Hori S."/>
            <person name="Arai W."/>
            <person name="Tsubouchi T."/>
            <person name="Morono Y."/>
            <person name="Uchiyama I."/>
            <person name="Ito T."/>
            <person name="Fujiyama A."/>
            <person name="Inagaki F."/>
            <person name="Takami H."/>
        </authorList>
    </citation>
    <scope>NUCLEOTIDE SEQUENCE</scope>
    <source>
        <strain evidence="2">Expedition CK06-06</strain>
    </source>
</reference>
<gene>
    <name evidence="2" type="ORF">S03H2_49466</name>
</gene>
<feature type="domain" description="Transposase (putative) YhgA-like" evidence="1">
    <location>
        <begin position="8"/>
        <end position="203"/>
    </location>
</feature>
<dbReference type="GO" id="GO:0006310">
    <property type="term" value="P:DNA recombination"/>
    <property type="evidence" value="ECO:0007669"/>
    <property type="project" value="TreeGrafter"/>
</dbReference>
<sequence>MDKIKNIHNNFIHNILKQSENASDFLMVSLPDDIIKHIDLTKIDYDDTGYVLKNFKEYFSDLVVKTRTKDNEVDIYYLVEHKSCYKSSEAIFLQILKYKYSMWEEDFKNERDWRIIIPVVLYHGEKKWKVPESFKDIFNAPIDIKKYLFDFKYILFDTKDIDKNIYNKLKNNIILLSSLLALKSAFEKDDIERVEEIIHLLYEAGLFDDIDRIEVIITYLIQTKNIDEKKLVTLIDKEGLKGGEIMQTVVDKWV</sequence>
<evidence type="ECO:0000259" key="1">
    <source>
        <dbReference type="Pfam" id="PF04754"/>
    </source>
</evidence>
<name>X1HT47_9ZZZZ</name>
<accession>X1HT47</accession>
<dbReference type="PANTHER" id="PTHR34611:SF2">
    <property type="entry name" value="INACTIVE RECOMBINATION-PROMOTING NUCLEASE-LIKE PROTEIN RPNE-RELATED"/>
    <property type="match status" value="1"/>
</dbReference>
<dbReference type="AlphaFoldDB" id="X1HT47"/>
<feature type="non-terminal residue" evidence="2">
    <location>
        <position position="254"/>
    </location>
</feature>
<dbReference type="InterPro" id="IPR051699">
    <property type="entry name" value="Rpn/YhgA-like_nuclease"/>
</dbReference>
<dbReference type="EMBL" id="BARU01031258">
    <property type="protein sequence ID" value="GAH72652.1"/>
    <property type="molecule type" value="Genomic_DNA"/>
</dbReference>
<evidence type="ECO:0000313" key="2">
    <source>
        <dbReference type="EMBL" id="GAH72652.1"/>
    </source>
</evidence>
<comment type="caution">
    <text evidence="2">The sequence shown here is derived from an EMBL/GenBank/DDBJ whole genome shotgun (WGS) entry which is preliminary data.</text>
</comment>
<dbReference type="GO" id="GO:1990238">
    <property type="term" value="F:double-stranded DNA endonuclease activity"/>
    <property type="evidence" value="ECO:0007669"/>
    <property type="project" value="TreeGrafter"/>
</dbReference>